<gene>
    <name evidence="8" type="ORF">HMPREF1077_00158</name>
</gene>
<keyword evidence="5" id="KW-0812">Transmembrane</keyword>
<keyword evidence="4" id="KW-1134">Transmembrane beta strand</keyword>
<dbReference type="GO" id="GO:0015562">
    <property type="term" value="F:efflux transmembrane transporter activity"/>
    <property type="evidence" value="ECO:0007669"/>
    <property type="project" value="InterPro"/>
</dbReference>
<evidence type="ECO:0000256" key="3">
    <source>
        <dbReference type="ARBA" id="ARBA00022448"/>
    </source>
</evidence>
<dbReference type="InterPro" id="IPR051906">
    <property type="entry name" value="TolC-like"/>
</dbReference>
<evidence type="ECO:0008006" key="10">
    <source>
        <dbReference type="Google" id="ProtNLM"/>
    </source>
</evidence>
<evidence type="ECO:0000256" key="6">
    <source>
        <dbReference type="ARBA" id="ARBA00023136"/>
    </source>
</evidence>
<dbReference type="EMBL" id="AGZP01000003">
    <property type="protein sequence ID" value="EKN15651.1"/>
    <property type="molecule type" value="Genomic_DNA"/>
</dbReference>
<keyword evidence="3" id="KW-0813">Transport</keyword>
<evidence type="ECO:0000256" key="2">
    <source>
        <dbReference type="ARBA" id="ARBA00007613"/>
    </source>
</evidence>
<protein>
    <recommendedName>
        <fullName evidence="10">TolC family protein</fullName>
    </recommendedName>
</protein>
<name>K5ZVZ7_9BACT</name>
<dbReference type="Proteomes" id="UP000001218">
    <property type="component" value="Unassembled WGS sequence"/>
</dbReference>
<dbReference type="HOGENOM" id="CLU_044831_0_0_10"/>
<comment type="similarity">
    <text evidence="2">Belongs to the outer membrane factor (OMF) (TC 1.B.17) family.</text>
</comment>
<dbReference type="SUPFAM" id="SSF56954">
    <property type="entry name" value="Outer membrane efflux proteins (OEP)"/>
    <property type="match status" value="1"/>
</dbReference>
<sequence length="527" mass="60697">MLIRTLIVLIRTSTSNLHSFINLNINILQEWHIICFLLVMKHTIYITILLLLPFQLKSQKTLTLTLSEAIEMARRNSPEAIAARHAFRASYWNWRSFRAKQLPSLTLTSDPSLNRSIQSVTLEDGSDKFVHRNQLSVDAGLEIQQNIALTGGRVLLKTGLERLDMFTDNISSYKSTPVVVGYEQDLFGFNDLKWERRIEPIKYEEAKKTYIETLELVAAYTTNRFFNLATAQTSLEIANYNFAYADTLYRYAQGRYNIGTITENEMLQLELNKLTEQTNRLNAQIEVDDYIQSLRSYLGISENITLVVIPDDSIPHFTVDVNEAMQLAFQNNPDISAFERRRLQSESNVAEAKANRGFKAALYAQFGLTQSNEKLKESYRDPMDQQLVTLGIRIPILDWGVGKGRVKVAKSNRDKVYTELEQERMDFELNVAKIVKQFNIQAGKVAIAYKTDQTAQRRNDVARRLYLLGKSTILDLNAAIAEKDNSRRAYITALYNYWNLYYGLRSLTGYDFEKMIPITEDYELLLR</sequence>
<organism evidence="8 9">
    <name type="scientific">Parabacteroides johnsonii CL02T12C29</name>
    <dbReference type="NCBI Taxonomy" id="999419"/>
    <lineage>
        <taxon>Bacteria</taxon>
        <taxon>Pseudomonadati</taxon>
        <taxon>Bacteroidota</taxon>
        <taxon>Bacteroidia</taxon>
        <taxon>Bacteroidales</taxon>
        <taxon>Tannerellaceae</taxon>
        <taxon>Parabacteroides</taxon>
    </lineage>
</organism>
<dbReference type="InterPro" id="IPR003423">
    <property type="entry name" value="OMP_efflux"/>
</dbReference>
<dbReference type="GO" id="GO:0015288">
    <property type="term" value="F:porin activity"/>
    <property type="evidence" value="ECO:0007669"/>
    <property type="project" value="TreeGrafter"/>
</dbReference>
<evidence type="ECO:0000313" key="8">
    <source>
        <dbReference type="EMBL" id="EKN15651.1"/>
    </source>
</evidence>
<dbReference type="PANTHER" id="PTHR30026">
    <property type="entry name" value="OUTER MEMBRANE PROTEIN TOLC"/>
    <property type="match status" value="1"/>
</dbReference>
<evidence type="ECO:0000313" key="9">
    <source>
        <dbReference type="Proteomes" id="UP000001218"/>
    </source>
</evidence>
<dbReference type="Gene3D" id="1.20.1600.10">
    <property type="entry name" value="Outer membrane efflux proteins (OEP)"/>
    <property type="match status" value="1"/>
</dbReference>
<evidence type="ECO:0000256" key="4">
    <source>
        <dbReference type="ARBA" id="ARBA00022452"/>
    </source>
</evidence>
<dbReference type="PATRIC" id="fig|999419.3.peg.158"/>
<evidence type="ECO:0000256" key="7">
    <source>
        <dbReference type="ARBA" id="ARBA00023237"/>
    </source>
</evidence>
<dbReference type="GO" id="GO:1990281">
    <property type="term" value="C:efflux pump complex"/>
    <property type="evidence" value="ECO:0007669"/>
    <property type="project" value="TreeGrafter"/>
</dbReference>
<proteinExistence type="inferred from homology"/>
<reference evidence="8 9" key="1">
    <citation type="submission" date="2012-02" db="EMBL/GenBank/DDBJ databases">
        <title>The Genome Sequence of Parabacteroides johnsonii CL02T12C29.</title>
        <authorList>
            <consortium name="The Broad Institute Genome Sequencing Platform"/>
            <person name="Earl A."/>
            <person name="Ward D."/>
            <person name="Feldgarden M."/>
            <person name="Gevers D."/>
            <person name="Zitomersky N.L."/>
            <person name="Coyne M.J."/>
            <person name="Comstock L.E."/>
            <person name="Young S.K."/>
            <person name="Zeng Q."/>
            <person name="Gargeya S."/>
            <person name="Fitzgerald M."/>
            <person name="Haas B."/>
            <person name="Abouelleil A."/>
            <person name="Alvarado L."/>
            <person name="Arachchi H.M."/>
            <person name="Berlin A."/>
            <person name="Chapman S.B."/>
            <person name="Gearin G."/>
            <person name="Goldberg J."/>
            <person name="Griggs A."/>
            <person name="Gujja S."/>
            <person name="Hansen M."/>
            <person name="Heiman D."/>
            <person name="Howarth C."/>
            <person name="Larimer J."/>
            <person name="Lui A."/>
            <person name="MacDonald P.J.P."/>
            <person name="McCowen C."/>
            <person name="Montmayeur A."/>
            <person name="Murphy C."/>
            <person name="Neiman D."/>
            <person name="Pearson M."/>
            <person name="Priest M."/>
            <person name="Roberts A."/>
            <person name="Saif S."/>
            <person name="Shea T."/>
            <person name="Sisk P."/>
            <person name="Stolte C."/>
            <person name="Sykes S."/>
            <person name="Wortman J."/>
            <person name="Nusbaum C."/>
            <person name="Birren B."/>
        </authorList>
    </citation>
    <scope>NUCLEOTIDE SEQUENCE [LARGE SCALE GENOMIC DNA]</scope>
    <source>
        <strain evidence="8 9">CL02T12C29</strain>
    </source>
</reference>
<dbReference type="PANTHER" id="PTHR30026:SF20">
    <property type="entry name" value="OUTER MEMBRANE PROTEIN TOLC"/>
    <property type="match status" value="1"/>
</dbReference>
<evidence type="ECO:0000256" key="1">
    <source>
        <dbReference type="ARBA" id="ARBA00004442"/>
    </source>
</evidence>
<evidence type="ECO:0000256" key="5">
    <source>
        <dbReference type="ARBA" id="ARBA00022692"/>
    </source>
</evidence>
<dbReference type="GO" id="GO:0009279">
    <property type="term" value="C:cell outer membrane"/>
    <property type="evidence" value="ECO:0007669"/>
    <property type="project" value="UniProtKB-SubCell"/>
</dbReference>
<comment type="subcellular location">
    <subcellularLocation>
        <location evidence="1">Cell outer membrane</location>
    </subcellularLocation>
</comment>
<keyword evidence="7" id="KW-0998">Cell outer membrane</keyword>
<keyword evidence="6" id="KW-0472">Membrane</keyword>
<comment type="caution">
    <text evidence="8">The sequence shown here is derived from an EMBL/GenBank/DDBJ whole genome shotgun (WGS) entry which is preliminary data.</text>
</comment>
<dbReference type="eggNOG" id="COG1538">
    <property type="taxonomic scope" value="Bacteria"/>
</dbReference>
<dbReference type="AlphaFoldDB" id="K5ZVZ7"/>
<dbReference type="Pfam" id="PF02321">
    <property type="entry name" value="OEP"/>
    <property type="match status" value="2"/>
</dbReference>
<accession>K5ZVZ7</accession>